<dbReference type="GO" id="GO:0031418">
    <property type="term" value="F:L-ascorbic acid binding"/>
    <property type="evidence" value="ECO:0007669"/>
    <property type="project" value="UniProtKB-KW"/>
</dbReference>
<gene>
    <name evidence="11" type="ORF">TIFTF001_008908</name>
</gene>
<dbReference type="InterPro" id="IPR050231">
    <property type="entry name" value="Iron_ascorbate_oxido_reductase"/>
</dbReference>
<keyword evidence="3 9" id="KW-0479">Metal-binding</keyword>
<dbReference type="GO" id="GO:0051213">
    <property type="term" value="F:dioxygenase activity"/>
    <property type="evidence" value="ECO:0007669"/>
    <property type="project" value="UniProtKB-KW"/>
</dbReference>
<organism evidence="11 12">
    <name type="scientific">Ficus carica</name>
    <name type="common">Common fig</name>
    <dbReference type="NCBI Taxonomy" id="3494"/>
    <lineage>
        <taxon>Eukaryota</taxon>
        <taxon>Viridiplantae</taxon>
        <taxon>Streptophyta</taxon>
        <taxon>Embryophyta</taxon>
        <taxon>Tracheophyta</taxon>
        <taxon>Spermatophyta</taxon>
        <taxon>Magnoliopsida</taxon>
        <taxon>eudicotyledons</taxon>
        <taxon>Gunneridae</taxon>
        <taxon>Pentapetalae</taxon>
        <taxon>rosids</taxon>
        <taxon>fabids</taxon>
        <taxon>Rosales</taxon>
        <taxon>Moraceae</taxon>
        <taxon>Ficeae</taxon>
        <taxon>Ficus</taxon>
    </lineage>
</organism>
<sequence>MGEEIRVHDIALTSGETIPAAFIRPENEQPGITTVHGETLEVPTIDFSDDNEEKLVREVAKAARDWGMFQVVNHGIPDEVISRLQGVGKEFFELPRAEKETYAKEPGSKSLEGYGTKLQKEMEGKQGWVDHLFHKIWPPPAINYKFWPQNPPSYREANKEYAKHLHGVVDKLFKSLSLGVGLKDDEFKEAAGGDELVYLLKINYYPPCPRPDLALGVVPHTDMCALTILVSNLVKGLQAFKDGHWYDVNYIPNALVIHIGDQIEIISNGKYKSVLHRSTVQKEKARMSWPVFLEPPPDFVVGPHPALVDEENPPKFNTKKYSDYVYCKLNKIPL</sequence>
<dbReference type="EMBL" id="BTGU01000010">
    <property type="protein sequence ID" value="GMN39690.1"/>
    <property type="molecule type" value="Genomic_DNA"/>
</dbReference>
<dbReference type="Pfam" id="PF14226">
    <property type="entry name" value="DIOX_N"/>
    <property type="match status" value="1"/>
</dbReference>
<protein>
    <recommendedName>
        <fullName evidence="10">Fe2OG dioxygenase domain-containing protein</fullName>
    </recommendedName>
</protein>
<evidence type="ECO:0000256" key="4">
    <source>
        <dbReference type="ARBA" id="ARBA00022896"/>
    </source>
</evidence>
<evidence type="ECO:0000259" key="10">
    <source>
        <dbReference type="PROSITE" id="PS51471"/>
    </source>
</evidence>
<evidence type="ECO:0000256" key="2">
    <source>
        <dbReference type="ARBA" id="ARBA00008056"/>
    </source>
</evidence>
<dbReference type="GO" id="GO:0009813">
    <property type="term" value="P:flavonoid biosynthetic process"/>
    <property type="evidence" value="ECO:0007669"/>
    <property type="project" value="UniProtKB-KW"/>
</dbReference>
<evidence type="ECO:0000256" key="7">
    <source>
        <dbReference type="ARBA" id="ARBA00023004"/>
    </source>
</evidence>
<accession>A0AA87ZVQ2</accession>
<evidence type="ECO:0000256" key="6">
    <source>
        <dbReference type="ARBA" id="ARBA00023002"/>
    </source>
</evidence>
<dbReference type="PANTHER" id="PTHR47990">
    <property type="entry name" value="2-OXOGLUTARATE (2OG) AND FE(II)-DEPENDENT OXYGENASE SUPERFAMILY PROTEIN-RELATED"/>
    <property type="match status" value="1"/>
</dbReference>
<evidence type="ECO:0000313" key="11">
    <source>
        <dbReference type="EMBL" id="GMN39690.1"/>
    </source>
</evidence>
<dbReference type="InterPro" id="IPR044861">
    <property type="entry name" value="IPNS-like_FE2OG_OXY"/>
</dbReference>
<evidence type="ECO:0000256" key="5">
    <source>
        <dbReference type="ARBA" id="ARBA00022964"/>
    </source>
</evidence>
<keyword evidence="5" id="KW-0223">Dioxygenase</keyword>
<dbReference type="GO" id="GO:0046148">
    <property type="term" value="P:pigment biosynthetic process"/>
    <property type="evidence" value="ECO:0007669"/>
    <property type="project" value="UniProtKB-ARBA"/>
</dbReference>
<keyword evidence="6 9" id="KW-0560">Oxidoreductase</keyword>
<dbReference type="Gene3D" id="2.60.120.330">
    <property type="entry name" value="B-lactam Antibiotic, Isopenicillin N Synthase, Chain"/>
    <property type="match status" value="1"/>
</dbReference>
<name>A0AA87ZVQ2_FICCA</name>
<comment type="cofactor">
    <cofactor evidence="1">
        <name>L-ascorbate</name>
        <dbReference type="ChEBI" id="CHEBI:38290"/>
    </cofactor>
</comment>
<keyword evidence="12" id="KW-1185">Reference proteome</keyword>
<feature type="domain" description="Fe2OG dioxygenase" evidence="10">
    <location>
        <begin position="195"/>
        <end position="295"/>
    </location>
</feature>
<keyword evidence="4" id="KW-0847">Vitamin C</keyword>
<comment type="caution">
    <text evidence="11">The sequence shown here is derived from an EMBL/GenBank/DDBJ whole genome shotgun (WGS) entry which is preliminary data.</text>
</comment>
<dbReference type="AlphaFoldDB" id="A0AA87ZVQ2"/>
<reference evidence="11" key="1">
    <citation type="submission" date="2023-07" db="EMBL/GenBank/DDBJ databases">
        <title>draft genome sequence of fig (Ficus carica).</title>
        <authorList>
            <person name="Takahashi T."/>
            <person name="Nishimura K."/>
        </authorList>
    </citation>
    <scope>NUCLEOTIDE SEQUENCE</scope>
</reference>
<dbReference type="InterPro" id="IPR026992">
    <property type="entry name" value="DIOX_N"/>
</dbReference>
<dbReference type="FunFam" id="2.60.120.330:FF:000009">
    <property type="entry name" value="Flavonol synthase"/>
    <property type="match status" value="1"/>
</dbReference>
<keyword evidence="7 9" id="KW-0408">Iron</keyword>
<evidence type="ECO:0000256" key="1">
    <source>
        <dbReference type="ARBA" id="ARBA00001961"/>
    </source>
</evidence>
<keyword evidence="8" id="KW-0284">Flavonoid biosynthesis</keyword>
<dbReference type="InterPro" id="IPR005123">
    <property type="entry name" value="Oxoglu/Fe-dep_dioxygenase_dom"/>
</dbReference>
<evidence type="ECO:0000256" key="3">
    <source>
        <dbReference type="ARBA" id="ARBA00022723"/>
    </source>
</evidence>
<dbReference type="GO" id="GO:0046872">
    <property type="term" value="F:metal ion binding"/>
    <property type="evidence" value="ECO:0007669"/>
    <property type="project" value="UniProtKB-KW"/>
</dbReference>
<dbReference type="SUPFAM" id="SSF51197">
    <property type="entry name" value="Clavaminate synthase-like"/>
    <property type="match status" value="1"/>
</dbReference>
<dbReference type="InterPro" id="IPR027443">
    <property type="entry name" value="IPNS-like_sf"/>
</dbReference>
<evidence type="ECO:0000313" key="12">
    <source>
        <dbReference type="Proteomes" id="UP001187192"/>
    </source>
</evidence>
<comment type="similarity">
    <text evidence="2 9">Belongs to the iron/ascorbate-dependent oxidoreductase family.</text>
</comment>
<proteinExistence type="inferred from homology"/>
<evidence type="ECO:0000256" key="8">
    <source>
        <dbReference type="ARBA" id="ARBA00023241"/>
    </source>
</evidence>
<dbReference type="PROSITE" id="PS51471">
    <property type="entry name" value="FE2OG_OXY"/>
    <property type="match status" value="1"/>
</dbReference>
<evidence type="ECO:0000256" key="9">
    <source>
        <dbReference type="RuleBase" id="RU003682"/>
    </source>
</evidence>
<dbReference type="Pfam" id="PF03171">
    <property type="entry name" value="2OG-FeII_Oxy"/>
    <property type="match status" value="1"/>
</dbReference>
<dbReference type="Proteomes" id="UP001187192">
    <property type="component" value="Unassembled WGS sequence"/>
</dbReference>